<dbReference type="PIRSF" id="PIRSF003085">
    <property type="entry name" value="CMAS"/>
    <property type="match status" value="1"/>
</dbReference>
<dbReference type="PANTHER" id="PTHR43667">
    <property type="entry name" value="CYCLOPROPANE-FATTY-ACYL-PHOSPHOLIPID SYNTHASE"/>
    <property type="match status" value="1"/>
</dbReference>
<name>A0A6N7EVF9_9GAMM</name>
<dbReference type="Pfam" id="PF02353">
    <property type="entry name" value="CMAS"/>
    <property type="match status" value="1"/>
</dbReference>
<dbReference type="InterPro" id="IPR029063">
    <property type="entry name" value="SAM-dependent_MTases_sf"/>
</dbReference>
<dbReference type="Gene3D" id="3.40.50.150">
    <property type="entry name" value="Vaccinia Virus protein VP39"/>
    <property type="match status" value="1"/>
</dbReference>
<proteinExistence type="inferred from homology"/>
<organism evidence="7 8">
    <name type="scientific">Ostreibacterium oceani</name>
    <dbReference type="NCBI Taxonomy" id="2654998"/>
    <lineage>
        <taxon>Bacteria</taxon>
        <taxon>Pseudomonadati</taxon>
        <taxon>Pseudomonadota</taxon>
        <taxon>Gammaproteobacteria</taxon>
        <taxon>Cardiobacteriales</taxon>
        <taxon>Ostreibacteriaceae</taxon>
        <taxon>Ostreibacterium</taxon>
    </lineage>
</organism>
<dbReference type="GO" id="GO:0032259">
    <property type="term" value="P:methylation"/>
    <property type="evidence" value="ECO:0007669"/>
    <property type="project" value="UniProtKB-KW"/>
</dbReference>
<comment type="caution">
    <text evidence="7">The sequence shown here is derived from an EMBL/GenBank/DDBJ whole genome shotgun (WGS) entry which is preliminary data.</text>
</comment>
<gene>
    <name evidence="7" type="ORF">GCU85_08455</name>
</gene>
<evidence type="ECO:0000256" key="5">
    <source>
        <dbReference type="ARBA" id="ARBA00023098"/>
    </source>
</evidence>
<dbReference type="InterPro" id="IPR003333">
    <property type="entry name" value="CMAS"/>
</dbReference>
<dbReference type="InParanoid" id="A0A6N7EVF9"/>
<dbReference type="GO" id="GO:0008610">
    <property type="term" value="P:lipid biosynthetic process"/>
    <property type="evidence" value="ECO:0007669"/>
    <property type="project" value="InterPro"/>
</dbReference>
<keyword evidence="4" id="KW-0949">S-adenosyl-L-methionine</keyword>
<keyword evidence="5" id="KW-0443">Lipid metabolism</keyword>
<keyword evidence="2 7" id="KW-0489">Methyltransferase</keyword>
<comment type="similarity">
    <text evidence="1">Belongs to the CFA/CMAS family.</text>
</comment>
<dbReference type="FunCoup" id="A0A6N7EVF9">
    <property type="interactions" value="287"/>
</dbReference>
<dbReference type="CDD" id="cd02440">
    <property type="entry name" value="AdoMet_MTases"/>
    <property type="match status" value="1"/>
</dbReference>
<protein>
    <submittedName>
        <fullName evidence="7">Methyltransferase domain-containing protein</fullName>
    </submittedName>
</protein>
<evidence type="ECO:0000256" key="6">
    <source>
        <dbReference type="PIRSR" id="PIRSR003085-1"/>
    </source>
</evidence>
<dbReference type="Proteomes" id="UP000471298">
    <property type="component" value="Unassembled WGS sequence"/>
</dbReference>
<sequence>MDKTTQLLLRALENTVYGQCEVILDTGQSYAFAGKYPGPAASIRIHHPQMLRQVAIGGDIAFADAYRLGHWDSEDIAGLVEFVLCNEHALQPFIFGQRLRQWLSQLLYVFRRNTRAGSRKNIHAHYDLGNDFYALWLDATMSYSSAWYRHGNEDLFTAQQHKYDRILAQFDTQPQQLLEIGCGWGGFAERCLTQTNHHVKGITISTQQHDYAVQRLQPFGDAATVVLEDYRDQRGKYDGLVSIEMFEAVGERYWKTYFAQVNALLQKKGTAVIQTITIDDDHFANYRKSGDAIRSFIFPGGMLPSPSRLKQLAQAANLQITDTFYFGQDYAKTLLDWLARFDRQVDLIASQHLDPGFARLWRFYLAYCAGAFNAGRTNVVQLTLRHA</sequence>
<evidence type="ECO:0000313" key="8">
    <source>
        <dbReference type="Proteomes" id="UP000471298"/>
    </source>
</evidence>
<feature type="active site" evidence="6">
    <location>
        <position position="368"/>
    </location>
</feature>
<dbReference type="RefSeq" id="WP_152810750.1">
    <property type="nucleotide sequence ID" value="NZ_WHNW01000011.1"/>
</dbReference>
<dbReference type="PANTHER" id="PTHR43667:SF2">
    <property type="entry name" value="FATTY ACID C-METHYL TRANSFERASE"/>
    <property type="match status" value="1"/>
</dbReference>
<evidence type="ECO:0000256" key="3">
    <source>
        <dbReference type="ARBA" id="ARBA00022679"/>
    </source>
</evidence>
<keyword evidence="8" id="KW-1185">Reference proteome</keyword>
<evidence type="ECO:0000256" key="2">
    <source>
        <dbReference type="ARBA" id="ARBA00022603"/>
    </source>
</evidence>
<dbReference type="InterPro" id="IPR050723">
    <property type="entry name" value="CFA/CMAS"/>
</dbReference>
<evidence type="ECO:0000256" key="4">
    <source>
        <dbReference type="ARBA" id="ARBA00022691"/>
    </source>
</evidence>
<evidence type="ECO:0000313" key="7">
    <source>
        <dbReference type="EMBL" id="MPV86754.1"/>
    </source>
</evidence>
<keyword evidence="3 7" id="KW-0808">Transferase</keyword>
<dbReference type="SUPFAM" id="SSF53335">
    <property type="entry name" value="S-adenosyl-L-methionine-dependent methyltransferases"/>
    <property type="match status" value="1"/>
</dbReference>
<dbReference type="AlphaFoldDB" id="A0A6N7EVF9"/>
<reference evidence="7 8" key="1">
    <citation type="submission" date="2019-10" db="EMBL/GenBank/DDBJ databases">
        <title>Cardiobacteriales fam. a chemoheterotrophic member of the order Cardiobacteriales, and proposal of Cardiobacteriales fam. nov.</title>
        <authorList>
            <person name="Wang C."/>
        </authorList>
    </citation>
    <scope>NUCLEOTIDE SEQUENCE [LARGE SCALE GENOMIC DNA]</scope>
    <source>
        <strain evidence="7 8">ML27</strain>
    </source>
</reference>
<dbReference type="GO" id="GO:0008168">
    <property type="term" value="F:methyltransferase activity"/>
    <property type="evidence" value="ECO:0007669"/>
    <property type="project" value="UniProtKB-KW"/>
</dbReference>
<accession>A0A6N7EVF9</accession>
<dbReference type="EMBL" id="WHNW01000011">
    <property type="protein sequence ID" value="MPV86754.1"/>
    <property type="molecule type" value="Genomic_DNA"/>
</dbReference>
<evidence type="ECO:0000256" key="1">
    <source>
        <dbReference type="ARBA" id="ARBA00010815"/>
    </source>
</evidence>